<feature type="signal peptide" evidence="1">
    <location>
        <begin position="1"/>
        <end position="25"/>
    </location>
</feature>
<evidence type="ECO:0000313" key="2">
    <source>
        <dbReference type="EMBL" id="KXI27694.1"/>
    </source>
</evidence>
<dbReference type="Pfam" id="PF11006">
    <property type="entry name" value="DUF2845"/>
    <property type="match status" value="1"/>
</dbReference>
<keyword evidence="1" id="KW-0732">Signal</keyword>
<comment type="caution">
    <text evidence="2">The sequence shown here is derived from an EMBL/GenBank/DDBJ whole genome shotgun (WGS) entry which is preliminary data.</text>
</comment>
<proteinExistence type="predicted"/>
<evidence type="ECO:0008006" key="4">
    <source>
        <dbReference type="Google" id="ProtNLM"/>
    </source>
</evidence>
<sequence>MKSYRILKFTGFIGLTLFCASSALADSLRCGNSLVRTGDTTVEVKLKCGQPFDIENTGKTKVKNSYVEIERYTYIPEKGKFVKILEFQNGKLVEIINGPRV</sequence>
<dbReference type="EMBL" id="LSNE01000009">
    <property type="protein sequence ID" value="KXI27694.1"/>
    <property type="molecule type" value="Genomic_DNA"/>
</dbReference>
<gene>
    <name evidence="2" type="ORF">AX660_19265</name>
</gene>
<dbReference type="OrthoDB" id="8906462at2"/>
<dbReference type="STRING" id="1799789.AX660_19265"/>
<name>A0A148KMZ8_9ALTE</name>
<protein>
    <recommendedName>
        <fullName evidence="4">DUF2845 domain-containing protein</fullName>
    </recommendedName>
</protein>
<dbReference type="AlphaFoldDB" id="A0A148KMZ8"/>
<accession>A0A148KMZ8</accession>
<evidence type="ECO:0000256" key="1">
    <source>
        <dbReference type="SAM" id="SignalP"/>
    </source>
</evidence>
<organism evidence="2 3">
    <name type="scientific">Paraglaciecola hydrolytica</name>
    <dbReference type="NCBI Taxonomy" id="1799789"/>
    <lineage>
        <taxon>Bacteria</taxon>
        <taxon>Pseudomonadati</taxon>
        <taxon>Pseudomonadota</taxon>
        <taxon>Gammaproteobacteria</taxon>
        <taxon>Alteromonadales</taxon>
        <taxon>Alteromonadaceae</taxon>
        <taxon>Paraglaciecola</taxon>
    </lineage>
</organism>
<dbReference type="RefSeq" id="WP_068379020.1">
    <property type="nucleotide sequence ID" value="NZ_LSNE01000009.1"/>
</dbReference>
<reference evidence="3" key="1">
    <citation type="submission" date="2016-02" db="EMBL/GenBank/DDBJ databases">
        <authorList>
            <person name="Schultz-Johansen M."/>
            <person name="Glaring M.A."/>
            <person name="Bech P.K."/>
            <person name="Stougaard P."/>
        </authorList>
    </citation>
    <scope>NUCLEOTIDE SEQUENCE [LARGE SCALE GENOMIC DNA]</scope>
    <source>
        <strain evidence="3">S66</strain>
    </source>
</reference>
<keyword evidence="3" id="KW-1185">Reference proteome</keyword>
<feature type="chain" id="PRO_5007550240" description="DUF2845 domain-containing protein" evidence="1">
    <location>
        <begin position="26"/>
        <end position="101"/>
    </location>
</feature>
<dbReference type="InterPro" id="IPR021268">
    <property type="entry name" value="DUF2845"/>
</dbReference>
<dbReference type="Proteomes" id="UP000070299">
    <property type="component" value="Unassembled WGS sequence"/>
</dbReference>
<evidence type="ECO:0000313" key="3">
    <source>
        <dbReference type="Proteomes" id="UP000070299"/>
    </source>
</evidence>